<proteinExistence type="predicted"/>
<sequence length="396" mass="42159">MAPTKRSAKADAEARVKAHGEQVEVVDAMAAGATRPCRGGLPAIVKFPIAATLSFCMASLGYSLVGELSKGELAAVSRSQDTWGEVAILAGWRIAELALAWVGNLDALDVAMLDILAHGPSLFLLTAFYSLSTATAASALLVDILAAAVPFYLLRPLSNVHRGSASVPNRELIDLPLQLYTTALSTGIYTVVLVLSMRFILPRILVVYFSGLPSLEPAYTASYIAVLPATFLFGAAATAFIYAPFATTGKSKEDDEARQFDPVTATLRETVRWNFWGYTSKTKVAIRRTAAVMFLTGVNTYLSCTRTMHGVEEAGAASVGVRAFLGQEYEGEDVRRAMKNDSAGRCPGTPCLFVYGPVDGETSFSPTTFGLGAGTAVHSFQEGASSHPRGHDEILD</sequence>
<reference evidence="2 3" key="1">
    <citation type="journal article" date="2020" name="Genome Biol. Evol.">
        <title>A new high-quality draft genome assembly of the Chinese cordyceps Ophiocordyceps sinensis.</title>
        <authorList>
            <person name="Shu R."/>
            <person name="Zhang J."/>
            <person name="Meng Q."/>
            <person name="Zhang H."/>
            <person name="Zhou G."/>
            <person name="Li M."/>
            <person name="Wu P."/>
            <person name="Zhao Y."/>
            <person name="Chen C."/>
            <person name="Qin Q."/>
        </authorList>
    </citation>
    <scope>NUCLEOTIDE SEQUENCE [LARGE SCALE GENOMIC DNA]</scope>
    <source>
        <strain evidence="2 3">IOZ07</strain>
    </source>
</reference>
<feature type="transmembrane region" description="Helical" evidence="1">
    <location>
        <begin position="123"/>
        <end position="154"/>
    </location>
</feature>
<feature type="transmembrane region" description="Helical" evidence="1">
    <location>
        <begin position="175"/>
        <end position="201"/>
    </location>
</feature>
<protein>
    <submittedName>
        <fullName evidence="2">Uncharacterized protein</fullName>
    </submittedName>
</protein>
<comment type="caution">
    <text evidence="2">The sequence shown here is derived from an EMBL/GenBank/DDBJ whole genome shotgun (WGS) entry which is preliminary data.</text>
</comment>
<organism evidence="2 3">
    <name type="scientific">Ophiocordyceps sinensis</name>
    <dbReference type="NCBI Taxonomy" id="72228"/>
    <lineage>
        <taxon>Eukaryota</taxon>
        <taxon>Fungi</taxon>
        <taxon>Dikarya</taxon>
        <taxon>Ascomycota</taxon>
        <taxon>Pezizomycotina</taxon>
        <taxon>Sordariomycetes</taxon>
        <taxon>Hypocreomycetidae</taxon>
        <taxon>Hypocreales</taxon>
        <taxon>Ophiocordycipitaceae</taxon>
        <taxon>Ophiocordyceps</taxon>
    </lineage>
</organism>
<evidence type="ECO:0000256" key="1">
    <source>
        <dbReference type="SAM" id="Phobius"/>
    </source>
</evidence>
<feature type="transmembrane region" description="Helical" evidence="1">
    <location>
        <begin position="43"/>
        <end position="65"/>
    </location>
</feature>
<dbReference type="AlphaFoldDB" id="A0A8H4PVQ1"/>
<keyword evidence="3" id="KW-1185">Reference proteome</keyword>
<accession>A0A8H4PVQ1</accession>
<gene>
    <name evidence="2" type="ORF">G6O67_003170</name>
</gene>
<keyword evidence="1" id="KW-0472">Membrane</keyword>
<evidence type="ECO:0000313" key="3">
    <source>
        <dbReference type="Proteomes" id="UP000557566"/>
    </source>
</evidence>
<evidence type="ECO:0000313" key="2">
    <source>
        <dbReference type="EMBL" id="KAF4511364.1"/>
    </source>
</evidence>
<keyword evidence="1" id="KW-1133">Transmembrane helix</keyword>
<feature type="transmembrane region" description="Helical" evidence="1">
    <location>
        <begin position="221"/>
        <end position="243"/>
    </location>
</feature>
<dbReference type="EMBL" id="JAAVMX010000003">
    <property type="protein sequence ID" value="KAF4511364.1"/>
    <property type="molecule type" value="Genomic_DNA"/>
</dbReference>
<dbReference type="Proteomes" id="UP000557566">
    <property type="component" value="Unassembled WGS sequence"/>
</dbReference>
<name>A0A8H4PVQ1_9HYPO</name>
<keyword evidence="1" id="KW-0812">Transmembrane</keyword>
<dbReference type="OrthoDB" id="5394254at2759"/>